<accession>A0A1I1AKU9</accession>
<dbReference type="Proteomes" id="UP000198619">
    <property type="component" value="Unassembled WGS sequence"/>
</dbReference>
<dbReference type="AlphaFoldDB" id="A0A1I1AKU9"/>
<evidence type="ECO:0000313" key="1">
    <source>
        <dbReference type="EMBL" id="SFB38655.1"/>
    </source>
</evidence>
<dbReference type="RefSeq" id="WP_177199464.1">
    <property type="nucleotide sequence ID" value="NZ_FOKI01000039.1"/>
</dbReference>
<organism evidence="1 2">
    <name type="scientific">Clostridium frigidicarnis</name>
    <dbReference type="NCBI Taxonomy" id="84698"/>
    <lineage>
        <taxon>Bacteria</taxon>
        <taxon>Bacillati</taxon>
        <taxon>Bacillota</taxon>
        <taxon>Clostridia</taxon>
        <taxon>Eubacteriales</taxon>
        <taxon>Clostridiaceae</taxon>
        <taxon>Clostridium</taxon>
    </lineage>
</organism>
<sequence length="52" mass="6061">MAKELDIFDLASPEGEKIIEKMVKEELPLILEKREKYGFYSTEVITNKSKDL</sequence>
<reference evidence="1 2" key="1">
    <citation type="submission" date="2016-10" db="EMBL/GenBank/DDBJ databases">
        <authorList>
            <person name="de Groot N.N."/>
        </authorList>
    </citation>
    <scope>NUCLEOTIDE SEQUENCE [LARGE SCALE GENOMIC DNA]</scope>
    <source>
        <strain evidence="1 2">DSM 12271</strain>
    </source>
</reference>
<protein>
    <submittedName>
        <fullName evidence="1">Uncharacterized protein</fullName>
    </submittedName>
</protein>
<evidence type="ECO:0000313" key="2">
    <source>
        <dbReference type="Proteomes" id="UP000198619"/>
    </source>
</evidence>
<keyword evidence="2" id="KW-1185">Reference proteome</keyword>
<gene>
    <name evidence="1" type="ORF">SAMN04488528_103926</name>
</gene>
<dbReference type="EMBL" id="FOKI01000039">
    <property type="protein sequence ID" value="SFB38655.1"/>
    <property type="molecule type" value="Genomic_DNA"/>
</dbReference>
<proteinExistence type="predicted"/>
<name>A0A1I1AKU9_9CLOT</name>